<evidence type="ECO:0000313" key="9">
    <source>
        <dbReference type="Proteomes" id="UP001310022"/>
    </source>
</evidence>
<dbReference type="Pfam" id="PF03916">
    <property type="entry name" value="NrfD"/>
    <property type="match status" value="1"/>
</dbReference>
<feature type="transmembrane region" description="Helical" evidence="7">
    <location>
        <begin position="343"/>
        <end position="361"/>
    </location>
</feature>
<dbReference type="GO" id="GO:0005886">
    <property type="term" value="C:plasma membrane"/>
    <property type="evidence" value="ECO:0007669"/>
    <property type="project" value="UniProtKB-SubCell"/>
</dbReference>
<reference evidence="8 9" key="1">
    <citation type="submission" date="2021-12" db="EMBL/GenBank/DDBJ databases">
        <title>Genome sequencing of bacteria with rrn-lacking chromosome and rrn-plasmid.</title>
        <authorList>
            <person name="Anda M."/>
            <person name="Iwasaki W."/>
        </authorList>
    </citation>
    <scope>NUCLEOTIDE SEQUENCE [LARGE SCALE GENOMIC DNA]</scope>
    <source>
        <strain evidence="8 9">NBRC 15940</strain>
    </source>
</reference>
<evidence type="ECO:0000256" key="7">
    <source>
        <dbReference type="SAM" id="Phobius"/>
    </source>
</evidence>
<evidence type="ECO:0000256" key="5">
    <source>
        <dbReference type="ARBA" id="ARBA00022989"/>
    </source>
</evidence>
<dbReference type="AlphaFoldDB" id="A0AAN4VY89"/>
<feature type="transmembrane region" description="Helical" evidence="7">
    <location>
        <begin position="113"/>
        <end position="140"/>
    </location>
</feature>
<keyword evidence="6 7" id="KW-0472">Membrane</keyword>
<organism evidence="8 9">
    <name type="scientific">Persicobacter diffluens</name>
    <dbReference type="NCBI Taxonomy" id="981"/>
    <lineage>
        <taxon>Bacteria</taxon>
        <taxon>Pseudomonadati</taxon>
        <taxon>Bacteroidota</taxon>
        <taxon>Cytophagia</taxon>
        <taxon>Cytophagales</taxon>
        <taxon>Persicobacteraceae</taxon>
        <taxon>Persicobacter</taxon>
    </lineage>
</organism>
<dbReference type="RefSeq" id="WP_338237174.1">
    <property type="nucleotide sequence ID" value="NZ_BQKE01000001.1"/>
</dbReference>
<proteinExistence type="inferred from homology"/>
<evidence type="ECO:0000256" key="2">
    <source>
        <dbReference type="ARBA" id="ARBA00008929"/>
    </source>
</evidence>
<keyword evidence="4 7" id="KW-0812">Transmembrane</keyword>
<dbReference type="PANTHER" id="PTHR43044:SF2">
    <property type="entry name" value="POLYSULPHIDE REDUCTASE NRFD"/>
    <property type="match status" value="1"/>
</dbReference>
<dbReference type="Proteomes" id="UP001310022">
    <property type="component" value="Unassembled WGS sequence"/>
</dbReference>
<dbReference type="PANTHER" id="PTHR43044">
    <property type="match status" value="1"/>
</dbReference>
<name>A0AAN4VY89_9BACT</name>
<feature type="transmembrane region" description="Helical" evidence="7">
    <location>
        <begin position="261"/>
        <end position="280"/>
    </location>
</feature>
<gene>
    <name evidence="8" type="primary">actC</name>
    <name evidence="8" type="ORF">PEDI_22390</name>
</gene>
<feature type="transmembrane region" description="Helical" evidence="7">
    <location>
        <begin position="36"/>
        <end position="56"/>
    </location>
</feature>
<accession>A0AAN4VY89</accession>
<feature type="transmembrane region" description="Helical" evidence="7">
    <location>
        <begin position="301"/>
        <end position="323"/>
    </location>
</feature>
<comment type="subcellular location">
    <subcellularLocation>
        <location evidence="1">Cell membrane</location>
        <topology evidence="1">Multi-pass membrane protein</topology>
    </subcellularLocation>
</comment>
<keyword evidence="3" id="KW-1003">Cell membrane</keyword>
<evidence type="ECO:0000256" key="4">
    <source>
        <dbReference type="ARBA" id="ARBA00022692"/>
    </source>
</evidence>
<feature type="transmembrane region" description="Helical" evidence="7">
    <location>
        <begin position="81"/>
        <end position="101"/>
    </location>
</feature>
<keyword evidence="9" id="KW-1185">Reference proteome</keyword>
<dbReference type="EMBL" id="BQKE01000001">
    <property type="protein sequence ID" value="GJM61687.1"/>
    <property type="molecule type" value="Genomic_DNA"/>
</dbReference>
<keyword evidence="5 7" id="KW-1133">Transmembrane helix</keyword>
<feature type="transmembrane region" description="Helical" evidence="7">
    <location>
        <begin position="221"/>
        <end position="241"/>
    </location>
</feature>
<sequence>MQVTSPVREPLVTGGKTIHDVTEDVCSRVEQAPTKIWMLAITASIALLLVGAYAVWRTLWDGIGMWGLNKTVGWAWDITNFVWWVGIGHAGTLISAVLLLFRQKWRTSINRAAEAMTIFAVICAAMFPLVHMGRVWIGFIWALPLPNTFGSLWVNFNSPLLWDVFAISTYFSVSLVFWYIGLIPDFGTIRDRAKNPISKAVYGALSMGWSGSAKAWMHYEAVSLILAGLATPLVLSVHTIVSFDFATSVIPGWHTTIFPPYFVAGAIFSGFAMVLTLMLVTRKVYKLEDYITMTHIEYMNYVIITTGSIVGCAYITEFFVAWYSGVEAEQYAFINRAFGPYWWAYWSMMTCNVISPQLFWFKKIRRSLVATFILSIIVNIGMWFERFVIIVTSLHRDFLPSSWAMFYPTWADVGFYLFTFGLFFTLFFAFAKFFPVVNMAEVKSVLKSSSGEIADKK</sequence>
<comment type="caution">
    <text evidence="8">The sequence shown here is derived from an EMBL/GenBank/DDBJ whole genome shotgun (WGS) entry which is preliminary data.</text>
</comment>
<evidence type="ECO:0000256" key="1">
    <source>
        <dbReference type="ARBA" id="ARBA00004651"/>
    </source>
</evidence>
<feature type="transmembrane region" description="Helical" evidence="7">
    <location>
        <begin position="413"/>
        <end position="434"/>
    </location>
</feature>
<evidence type="ECO:0000256" key="6">
    <source>
        <dbReference type="ARBA" id="ARBA00023136"/>
    </source>
</evidence>
<feature type="transmembrane region" description="Helical" evidence="7">
    <location>
        <begin position="368"/>
        <end position="393"/>
    </location>
</feature>
<feature type="transmembrane region" description="Helical" evidence="7">
    <location>
        <begin position="160"/>
        <end position="182"/>
    </location>
</feature>
<evidence type="ECO:0000313" key="8">
    <source>
        <dbReference type="EMBL" id="GJM61687.1"/>
    </source>
</evidence>
<evidence type="ECO:0000256" key="3">
    <source>
        <dbReference type="ARBA" id="ARBA00022475"/>
    </source>
</evidence>
<comment type="similarity">
    <text evidence="2">Belongs to the NrfD family.</text>
</comment>
<dbReference type="InterPro" id="IPR005614">
    <property type="entry name" value="NrfD-like"/>
</dbReference>
<protein>
    <submittedName>
        <fullName evidence="8">Molybdopterin oxidoreductase</fullName>
    </submittedName>
</protein>